<feature type="compositionally biased region" description="Polar residues" evidence="1">
    <location>
        <begin position="65"/>
        <end position="83"/>
    </location>
</feature>
<dbReference type="Proteomes" id="UP001152795">
    <property type="component" value="Unassembled WGS sequence"/>
</dbReference>
<feature type="region of interest" description="Disordered" evidence="1">
    <location>
        <begin position="1"/>
        <end position="83"/>
    </location>
</feature>
<feature type="compositionally biased region" description="Low complexity" evidence="1">
    <location>
        <begin position="53"/>
        <end position="64"/>
    </location>
</feature>
<comment type="caution">
    <text evidence="2">The sequence shown here is derived from an EMBL/GenBank/DDBJ whole genome shotgun (WGS) entry which is preliminary data.</text>
</comment>
<reference evidence="2" key="1">
    <citation type="submission" date="2020-04" db="EMBL/GenBank/DDBJ databases">
        <authorList>
            <person name="Alioto T."/>
            <person name="Alioto T."/>
            <person name="Gomez Garrido J."/>
        </authorList>
    </citation>
    <scope>NUCLEOTIDE SEQUENCE</scope>
    <source>
        <strain evidence="2">A484AB</strain>
    </source>
</reference>
<name>A0A7D9ICR4_PARCT</name>
<evidence type="ECO:0000313" key="2">
    <source>
        <dbReference type="EMBL" id="CAB4007261.1"/>
    </source>
</evidence>
<evidence type="ECO:0000313" key="3">
    <source>
        <dbReference type="Proteomes" id="UP001152795"/>
    </source>
</evidence>
<organism evidence="2 3">
    <name type="scientific">Paramuricea clavata</name>
    <name type="common">Red gorgonian</name>
    <name type="synonym">Violescent sea-whip</name>
    <dbReference type="NCBI Taxonomy" id="317549"/>
    <lineage>
        <taxon>Eukaryota</taxon>
        <taxon>Metazoa</taxon>
        <taxon>Cnidaria</taxon>
        <taxon>Anthozoa</taxon>
        <taxon>Octocorallia</taxon>
        <taxon>Malacalcyonacea</taxon>
        <taxon>Plexauridae</taxon>
        <taxon>Paramuricea</taxon>
    </lineage>
</organism>
<evidence type="ECO:0000256" key="1">
    <source>
        <dbReference type="SAM" id="MobiDB-lite"/>
    </source>
</evidence>
<dbReference type="EMBL" id="CACRXK020005744">
    <property type="protein sequence ID" value="CAB4007261.1"/>
    <property type="molecule type" value="Genomic_DNA"/>
</dbReference>
<dbReference type="AlphaFoldDB" id="A0A7D9ICR4"/>
<sequence length="185" mass="20644">MAKTDPKANWQPAKVKKEIAPRSYLITDNNDRVLRRNRSHLMKVPEPSSTNAETRSTRTSGETRPASSEQEVQSERQTTQVEYSNLSEKAGLVTSRYLYQLCKCTSLPPTAAESSASHTCLTSGIFNLRRESLQLCQVTEYQGIARGSPCVVPSCDKISPPPHMKSLEGLLQVLIMYMDILLQVN</sequence>
<gene>
    <name evidence="2" type="ORF">PACLA_8A015844</name>
</gene>
<protein>
    <submittedName>
        <fullName evidence="2">Uncharacterized protein</fullName>
    </submittedName>
</protein>
<proteinExistence type="predicted"/>
<accession>A0A7D9ICR4</accession>
<keyword evidence="3" id="KW-1185">Reference proteome</keyword>